<dbReference type="SUPFAM" id="SSF48452">
    <property type="entry name" value="TPR-like"/>
    <property type="match status" value="1"/>
</dbReference>
<comment type="caution">
    <text evidence="6">The sequence shown here is derived from an EMBL/GenBank/DDBJ whole genome shotgun (WGS) entry which is preliminary data.</text>
</comment>
<keyword evidence="4" id="KW-0732">Signal</keyword>
<dbReference type="EMBL" id="JQJC01000002">
    <property type="protein sequence ID" value="KGN96842.1"/>
    <property type="molecule type" value="Genomic_DNA"/>
</dbReference>
<dbReference type="Proteomes" id="UP000030136">
    <property type="component" value="Unassembled WGS sequence"/>
</dbReference>
<keyword evidence="2 3" id="KW-0472">Membrane</keyword>
<evidence type="ECO:0000256" key="3">
    <source>
        <dbReference type="PROSITE-ProRule" id="PRU00473"/>
    </source>
</evidence>
<dbReference type="InterPro" id="IPR036737">
    <property type="entry name" value="OmpA-like_sf"/>
</dbReference>
<sequence>MRVIVLYFFSFVFVSSLFAQQIHQEEIQEEMVLPENFVAPFNNKKAVIEEGQLKLSFDFVCEEGLIGGYEGLLLCPVYKVGENAIKLPFVLINGKSRDRYYERKMTFLPHEEYILNKPLIRTVYDRKKQQVINYRITYALPEKMPENGVLVVEQYLQRCCDSKFVAAEPFILNQEPVVTQPIIGESVPSKLLLDLYDVAFVKPEKEIRKERAQSLSLLIKFMVNSHNIIPHYSDNSAELSKVDSLLAPFNQKREFYTLEQVSIRGYASPEGSYEHNMTLSQRRADSFKKYLISTYQLHDLETFPAIGMGEDWEGLRKAIEGNTIPRKEEVLRIIDEVDLFKGREKQLMDLDGGVPYRHMLKNLYPSLRRMEMQVSYIVNAFDLGQARDMIKTRPQDLSHEEIFSIAQENNRSIIDREFFGEEYILAAKIFPQDVLANINAASVWLIRGDFEKAGKCLEKVGNDNRAYNNIALYYWGTGDYVQAERFFVKAVEMGVDKKQALRNYKKFKLSVR</sequence>
<dbReference type="RefSeq" id="WP_036889376.1">
    <property type="nucleotide sequence ID" value="NZ_JQJC01000002.1"/>
</dbReference>
<feature type="signal peptide" evidence="4">
    <location>
        <begin position="1"/>
        <end position="19"/>
    </location>
</feature>
<name>A0AB34PHV7_9PORP</name>
<dbReference type="PROSITE" id="PS51123">
    <property type="entry name" value="OMPA_2"/>
    <property type="match status" value="1"/>
</dbReference>
<dbReference type="PRINTS" id="PR01021">
    <property type="entry name" value="OMPADOMAIN"/>
</dbReference>
<evidence type="ECO:0000256" key="2">
    <source>
        <dbReference type="ARBA" id="ARBA00023136"/>
    </source>
</evidence>
<organism evidence="6 7">
    <name type="scientific">Porphyromonas crevioricanis</name>
    <dbReference type="NCBI Taxonomy" id="393921"/>
    <lineage>
        <taxon>Bacteria</taxon>
        <taxon>Pseudomonadati</taxon>
        <taxon>Bacteroidota</taxon>
        <taxon>Bacteroidia</taxon>
        <taxon>Bacteroidales</taxon>
        <taxon>Porphyromonadaceae</taxon>
        <taxon>Porphyromonas</taxon>
    </lineage>
</organism>
<comment type="subcellular location">
    <subcellularLocation>
        <location evidence="1">Membrane</location>
    </subcellularLocation>
</comment>
<dbReference type="InterPro" id="IPR006665">
    <property type="entry name" value="OmpA-like"/>
</dbReference>
<accession>A0AB34PHV7</accession>
<dbReference type="SUPFAM" id="SSF103088">
    <property type="entry name" value="OmpA-like"/>
    <property type="match status" value="1"/>
</dbReference>
<dbReference type="GO" id="GO:0016020">
    <property type="term" value="C:membrane"/>
    <property type="evidence" value="ECO:0007669"/>
    <property type="project" value="UniProtKB-SubCell"/>
</dbReference>
<evidence type="ECO:0000256" key="4">
    <source>
        <dbReference type="SAM" id="SignalP"/>
    </source>
</evidence>
<evidence type="ECO:0000313" key="7">
    <source>
        <dbReference type="Proteomes" id="UP000030136"/>
    </source>
</evidence>
<evidence type="ECO:0000256" key="1">
    <source>
        <dbReference type="ARBA" id="ARBA00004370"/>
    </source>
</evidence>
<evidence type="ECO:0000259" key="5">
    <source>
        <dbReference type="PROSITE" id="PS51123"/>
    </source>
</evidence>
<dbReference type="InterPro" id="IPR006664">
    <property type="entry name" value="OMP_bac"/>
</dbReference>
<gene>
    <name evidence="6" type="ORF">HQ38_00735</name>
</gene>
<dbReference type="Gene3D" id="3.30.1330.60">
    <property type="entry name" value="OmpA-like domain"/>
    <property type="match status" value="1"/>
</dbReference>
<dbReference type="Gene3D" id="1.25.40.10">
    <property type="entry name" value="Tetratricopeptide repeat domain"/>
    <property type="match status" value="1"/>
</dbReference>
<dbReference type="AlphaFoldDB" id="A0AB34PHV7"/>
<evidence type="ECO:0000313" key="6">
    <source>
        <dbReference type="EMBL" id="KGN96842.1"/>
    </source>
</evidence>
<protein>
    <recommendedName>
        <fullName evidence="5">OmpA-like domain-containing protein</fullName>
    </recommendedName>
</protein>
<reference evidence="6 7" key="1">
    <citation type="submission" date="2014-08" db="EMBL/GenBank/DDBJ databases">
        <title>Porphyromonas crevioricanis strain:COT-253_OH1447 Genome sequencing.</title>
        <authorList>
            <person name="Wallis C."/>
            <person name="Deusch O."/>
            <person name="O'Flynn C."/>
            <person name="Davis I."/>
            <person name="Jospin G."/>
            <person name="Darling A.E."/>
            <person name="Coil D.A."/>
            <person name="Alexiev A."/>
            <person name="Horsfall A."/>
            <person name="Kirkwood N."/>
            <person name="Harris S."/>
            <person name="Eisen J.A."/>
        </authorList>
    </citation>
    <scope>NUCLEOTIDE SEQUENCE [LARGE SCALE GENOMIC DNA]</scope>
    <source>
        <strain evidence="7">COT-253 OH1447</strain>
    </source>
</reference>
<feature type="chain" id="PRO_5044189172" description="OmpA-like domain-containing protein" evidence="4">
    <location>
        <begin position="20"/>
        <end position="512"/>
    </location>
</feature>
<proteinExistence type="predicted"/>
<dbReference type="InterPro" id="IPR011990">
    <property type="entry name" value="TPR-like_helical_dom_sf"/>
</dbReference>
<feature type="domain" description="OmpA-like" evidence="5">
    <location>
        <begin position="208"/>
        <end position="337"/>
    </location>
</feature>